<dbReference type="SUPFAM" id="SSF53850">
    <property type="entry name" value="Periplasmic binding protein-like II"/>
    <property type="match status" value="1"/>
</dbReference>
<dbReference type="Pfam" id="PF00496">
    <property type="entry name" value="SBP_bac_5"/>
    <property type="match status" value="1"/>
</dbReference>
<dbReference type="PANTHER" id="PTHR30290">
    <property type="entry name" value="PERIPLASMIC BINDING COMPONENT OF ABC TRANSPORTER"/>
    <property type="match status" value="1"/>
</dbReference>
<dbReference type="InterPro" id="IPR000914">
    <property type="entry name" value="SBP_5_dom"/>
</dbReference>
<dbReference type="Gene3D" id="3.40.190.10">
    <property type="entry name" value="Periplasmic binding protein-like II"/>
    <property type="match status" value="1"/>
</dbReference>
<dbReference type="OrthoDB" id="9801912at2"/>
<keyword evidence="2" id="KW-0732">Signal</keyword>
<accession>A0A148KPA2</accession>
<feature type="domain" description="Solute-binding protein family 5" evidence="3">
    <location>
        <begin position="85"/>
        <end position="464"/>
    </location>
</feature>
<dbReference type="AlphaFoldDB" id="A0A148KPA2"/>
<dbReference type="CDD" id="cd08493">
    <property type="entry name" value="PBP2_DppA_like"/>
    <property type="match status" value="1"/>
</dbReference>
<dbReference type="STRING" id="1799789.AX660_20935"/>
<comment type="similarity">
    <text evidence="1">Belongs to the bacterial solute-binding protein 5 family.</text>
</comment>
<name>A0A148KPA2_9ALTE</name>
<dbReference type="GO" id="GO:1904680">
    <property type="term" value="F:peptide transmembrane transporter activity"/>
    <property type="evidence" value="ECO:0007669"/>
    <property type="project" value="TreeGrafter"/>
</dbReference>
<dbReference type="GO" id="GO:0030288">
    <property type="term" value="C:outer membrane-bounded periplasmic space"/>
    <property type="evidence" value="ECO:0007669"/>
    <property type="project" value="TreeGrafter"/>
</dbReference>
<dbReference type="PROSITE" id="PS51257">
    <property type="entry name" value="PROKAR_LIPOPROTEIN"/>
    <property type="match status" value="1"/>
</dbReference>
<dbReference type="Proteomes" id="UP000070299">
    <property type="component" value="Unassembled WGS sequence"/>
</dbReference>
<dbReference type="GO" id="GO:0043190">
    <property type="term" value="C:ATP-binding cassette (ABC) transporter complex"/>
    <property type="evidence" value="ECO:0007669"/>
    <property type="project" value="InterPro"/>
</dbReference>
<reference evidence="5" key="1">
    <citation type="submission" date="2016-02" db="EMBL/GenBank/DDBJ databases">
        <authorList>
            <person name="Schultz-Johansen M."/>
            <person name="Glaring M.A."/>
            <person name="Bech P.K."/>
            <person name="Stougaard P."/>
        </authorList>
    </citation>
    <scope>NUCLEOTIDE SEQUENCE [LARGE SCALE GENOMIC DNA]</scope>
    <source>
        <strain evidence="5">S66</strain>
    </source>
</reference>
<evidence type="ECO:0000313" key="5">
    <source>
        <dbReference type="Proteomes" id="UP000070299"/>
    </source>
</evidence>
<dbReference type="Gene3D" id="3.10.105.10">
    <property type="entry name" value="Dipeptide-binding Protein, Domain 3"/>
    <property type="match status" value="1"/>
</dbReference>
<sequence length="546" mass="61363">MIKSPVLYSLHKRGKQAFCVLFTLGLFGCDVLLTSTNQTTGIIYCSEGSPTNFNPQLDTSGTTVDASSHQIYDRLLDFDPQNGNVIPSLATSWTISDDGLKYTFQLRKNVEFHQTNYFVPSRALNADDVIFSFDRWRLKDHPFHMVAGGTYPYADSLGLDKLIASINRINGYRIEIVLHHSQSSFLANLATDFAVILSKEYADQLEIKQLKSKIDSQPIGTGPFKFVNFRQDSFIRYQKHDKYWGESIQTENLIFDITSSSSLRLAKLITGECDAMGLPAHSELEIIRQSKGLVLDEKPGLNVGFWAFNTSKPPFNKPEVRRALSLAIDKNALIEAIYFDSAIVAKNIVPPTSWAFQAEQKNLSYNPSAAKKLLQENGIEAGFTMNVWAMPVERAYNPNAIKMAELIQGYLQAVGVKVNIISYEWSTFREKLKQGDHDSVLIGWSADNGDPDNFYRPLLSCAAIKSGTNRAMWCSPEYDSLIDQALHFTQIEDRQYFYYKANALIAEQLPLIPIAHASKYQAYRENVKGFEINPYGGVQLAGVTKN</sequence>
<dbReference type="EMBL" id="LSNE01000009">
    <property type="protein sequence ID" value="KXI28028.1"/>
    <property type="molecule type" value="Genomic_DNA"/>
</dbReference>
<keyword evidence="5" id="KW-1185">Reference proteome</keyword>
<dbReference type="InterPro" id="IPR030678">
    <property type="entry name" value="Peptide/Ni-bd"/>
</dbReference>
<comment type="caution">
    <text evidence="4">The sequence shown here is derived from an EMBL/GenBank/DDBJ whole genome shotgun (WGS) entry which is preliminary data.</text>
</comment>
<organism evidence="4 5">
    <name type="scientific">Paraglaciecola hydrolytica</name>
    <dbReference type="NCBI Taxonomy" id="1799789"/>
    <lineage>
        <taxon>Bacteria</taxon>
        <taxon>Pseudomonadati</taxon>
        <taxon>Pseudomonadota</taxon>
        <taxon>Gammaproteobacteria</taxon>
        <taxon>Alteromonadales</taxon>
        <taxon>Alteromonadaceae</taxon>
        <taxon>Paraglaciecola</taxon>
    </lineage>
</organism>
<evidence type="ECO:0000256" key="1">
    <source>
        <dbReference type="ARBA" id="ARBA00005695"/>
    </source>
</evidence>
<evidence type="ECO:0000256" key="2">
    <source>
        <dbReference type="ARBA" id="ARBA00022729"/>
    </source>
</evidence>
<gene>
    <name evidence="4" type="ORF">AX660_20935</name>
</gene>
<dbReference type="Gene3D" id="3.90.76.10">
    <property type="entry name" value="Dipeptide-binding Protein, Domain 1"/>
    <property type="match status" value="1"/>
</dbReference>
<proteinExistence type="inferred from homology"/>
<evidence type="ECO:0000259" key="3">
    <source>
        <dbReference type="Pfam" id="PF00496"/>
    </source>
</evidence>
<dbReference type="PIRSF" id="PIRSF002741">
    <property type="entry name" value="MppA"/>
    <property type="match status" value="1"/>
</dbReference>
<dbReference type="GO" id="GO:0042938">
    <property type="term" value="P:dipeptide transport"/>
    <property type="evidence" value="ECO:0007669"/>
    <property type="project" value="TreeGrafter"/>
</dbReference>
<evidence type="ECO:0000313" key="4">
    <source>
        <dbReference type="EMBL" id="KXI28028.1"/>
    </source>
</evidence>
<protein>
    <submittedName>
        <fullName evidence="4">Peptide ABC transporter substrate-binding protein</fullName>
    </submittedName>
</protein>
<dbReference type="InterPro" id="IPR039424">
    <property type="entry name" value="SBP_5"/>
</dbReference>
<dbReference type="PANTHER" id="PTHR30290:SF38">
    <property type="entry name" value="D,D-DIPEPTIDE-BINDING PERIPLASMIC PROTEIN DDPA-RELATED"/>
    <property type="match status" value="1"/>
</dbReference>